<evidence type="ECO:0000259" key="7">
    <source>
        <dbReference type="Pfam" id="PF00933"/>
    </source>
</evidence>
<organism evidence="8 9">
    <name type="scientific">Micromonospora yangpuensis</name>
    <dbReference type="NCBI Taxonomy" id="683228"/>
    <lineage>
        <taxon>Bacteria</taxon>
        <taxon>Bacillati</taxon>
        <taxon>Actinomycetota</taxon>
        <taxon>Actinomycetes</taxon>
        <taxon>Micromonosporales</taxon>
        <taxon>Micromonosporaceae</taxon>
        <taxon>Micromonospora</taxon>
    </lineage>
</organism>
<dbReference type="EC" id="3.2.1.52" evidence="3"/>
<feature type="region of interest" description="Disordered" evidence="6">
    <location>
        <begin position="44"/>
        <end position="82"/>
    </location>
</feature>
<dbReference type="InterPro" id="IPR036881">
    <property type="entry name" value="Glyco_hydro_3_C_sf"/>
</dbReference>
<evidence type="ECO:0000256" key="6">
    <source>
        <dbReference type="SAM" id="MobiDB-lite"/>
    </source>
</evidence>
<proteinExistence type="inferred from homology"/>
<keyword evidence="4" id="KW-0378">Hydrolase</keyword>
<dbReference type="PROSITE" id="PS00775">
    <property type="entry name" value="GLYCOSYL_HYDROL_F3"/>
    <property type="match status" value="1"/>
</dbReference>
<evidence type="ECO:0000256" key="5">
    <source>
        <dbReference type="ARBA" id="ARBA00023295"/>
    </source>
</evidence>
<accession>A0A1C6V289</accession>
<gene>
    <name evidence="8" type="ORF">GA0070617_4382</name>
</gene>
<sequence length="603" mass="61072">MSTSPRHRTLPDRRTSRSTPSRTPGGSRRLAAALAVTVLVAAGCSGDPEPRADASAAPSASAPASAAPSGTPAPDGGPATDPAARAAALVGTLGDEDLVGQVLMPYAYGDTATKVSAGSAAGNRALAGVDTPAEMVEKYRLGGLILVGFSADDPTSANQATTNVDNPKQVRALTDGLRTAAQRLPSGAAPFLIGTDQEHGVVTRITDGVTLLPTALAAGAAADPKLTEAAWRVAGTELAAMGINLDFAPVADVLVSRSGVIGSRSFGADPKRAAAQVDGAVRGLQSAGVAATVKHFPGHGHSADDSHEELPVLDQPRKELEKSAWPPFEAGIDAGALAVMSGHLDVRSVDKGTAATFSHKLLTDVLRGQLGFQGVVITDGMNMAPAKKWSPGEAAVRALKAGNDLILMPPNVTQAYDGLLAALRDGTLERARLVEAVTRVLTLKFRLADGPTPQLDTLNAPEHRAAAERLAGAAVTVLRGPCRPAPVAGKLTITSSGGRDGTRRVLTEALTKAGAQVVPSGGKVVHLVGYGDGTGDLSADAAVTVAMDTPYLLSKATSPTLLATYSSSRASMTGLAQVLAGKAEPTGRAPVPVTGLPATTCTG</sequence>
<comment type="catalytic activity">
    <reaction evidence="1">
        <text>Hydrolysis of terminal non-reducing N-acetyl-D-hexosamine residues in N-acetyl-beta-D-hexosaminides.</text>
        <dbReference type="EC" id="3.2.1.52"/>
    </reaction>
</comment>
<keyword evidence="5" id="KW-0326">Glycosidase</keyword>
<dbReference type="Gene3D" id="3.20.20.300">
    <property type="entry name" value="Glycoside hydrolase, family 3, N-terminal domain"/>
    <property type="match status" value="1"/>
</dbReference>
<dbReference type="GO" id="GO:0004563">
    <property type="term" value="F:beta-N-acetylhexosaminidase activity"/>
    <property type="evidence" value="ECO:0007669"/>
    <property type="project" value="UniProtKB-EC"/>
</dbReference>
<comment type="similarity">
    <text evidence="2">Belongs to the glycosyl hydrolase 3 family.</text>
</comment>
<reference evidence="8 9" key="1">
    <citation type="submission" date="2016-06" db="EMBL/GenBank/DDBJ databases">
        <authorList>
            <person name="Kjaerup R.B."/>
            <person name="Dalgaard T.S."/>
            <person name="Juul-Madsen H.R."/>
        </authorList>
    </citation>
    <scope>NUCLEOTIDE SEQUENCE [LARGE SCALE GENOMIC DNA]</scope>
    <source>
        <strain evidence="8 9">DSM 45577</strain>
    </source>
</reference>
<dbReference type="GO" id="GO:0005975">
    <property type="term" value="P:carbohydrate metabolic process"/>
    <property type="evidence" value="ECO:0007669"/>
    <property type="project" value="InterPro"/>
</dbReference>
<evidence type="ECO:0000256" key="3">
    <source>
        <dbReference type="ARBA" id="ARBA00012663"/>
    </source>
</evidence>
<keyword evidence="9" id="KW-1185">Reference proteome</keyword>
<dbReference type="EMBL" id="FMIA01000002">
    <property type="protein sequence ID" value="SCL60449.1"/>
    <property type="molecule type" value="Genomic_DNA"/>
</dbReference>
<dbReference type="InterPro" id="IPR017853">
    <property type="entry name" value="GH"/>
</dbReference>
<dbReference type="InterPro" id="IPR019800">
    <property type="entry name" value="Glyco_hydro_3_AS"/>
</dbReference>
<dbReference type="PANTHER" id="PTHR30480">
    <property type="entry name" value="BETA-HEXOSAMINIDASE-RELATED"/>
    <property type="match status" value="1"/>
</dbReference>
<protein>
    <recommendedName>
        <fullName evidence="3">beta-N-acetylhexosaminidase</fullName>
        <ecNumber evidence="3">3.2.1.52</ecNumber>
    </recommendedName>
</protein>
<feature type="region of interest" description="Disordered" evidence="6">
    <location>
        <begin position="1"/>
        <end position="29"/>
    </location>
</feature>
<dbReference type="Pfam" id="PF00933">
    <property type="entry name" value="Glyco_hydro_3"/>
    <property type="match status" value="1"/>
</dbReference>
<feature type="domain" description="Glycoside hydrolase family 3 N-terminal" evidence="7">
    <location>
        <begin position="131"/>
        <end position="443"/>
    </location>
</feature>
<evidence type="ECO:0000313" key="8">
    <source>
        <dbReference type="EMBL" id="SCL60449.1"/>
    </source>
</evidence>
<evidence type="ECO:0000256" key="2">
    <source>
        <dbReference type="ARBA" id="ARBA00005336"/>
    </source>
</evidence>
<dbReference type="InterPro" id="IPR001764">
    <property type="entry name" value="Glyco_hydro_3_N"/>
</dbReference>
<evidence type="ECO:0000256" key="1">
    <source>
        <dbReference type="ARBA" id="ARBA00001231"/>
    </source>
</evidence>
<dbReference type="InterPro" id="IPR050226">
    <property type="entry name" value="NagZ_Beta-hexosaminidase"/>
</dbReference>
<dbReference type="Gene3D" id="3.40.50.1700">
    <property type="entry name" value="Glycoside hydrolase family 3 C-terminal domain"/>
    <property type="match status" value="1"/>
</dbReference>
<feature type="compositionally biased region" description="Low complexity" evidence="6">
    <location>
        <begin position="53"/>
        <end position="82"/>
    </location>
</feature>
<dbReference type="GO" id="GO:0009254">
    <property type="term" value="P:peptidoglycan turnover"/>
    <property type="evidence" value="ECO:0007669"/>
    <property type="project" value="TreeGrafter"/>
</dbReference>
<dbReference type="PRINTS" id="PR00133">
    <property type="entry name" value="GLHYDRLASE3"/>
</dbReference>
<dbReference type="PANTHER" id="PTHR30480:SF13">
    <property type="entry name" value="BETA-HEXOSAMINIDASE"/>
    <property type="match status" value="1"/>
</dbReference>
<dbReference type="SUPFAM" id="SSF51445">
    <property type="entry name" value="(Trans)glycosidases"/>
    <property type="match status" value="1"/>
</dbReference>
<dbReference type="Proteomes" id="UP000198937">
    <property type="component" value="Unassembled WGS sequence"/>
</dbReference>
<dbReference type="AlphaFoldDB" id="A0A1C6V289"/>
<evidence type="ECO:0000313" key="9">
    <source>
        <dbReference type="Proteomes" id="UP000198937"/>
    </source>
</evidence>
<dbReference type="STRING" id="683228.GA0070617_4382"/>
<dbReference type="InterPro" id="IPR036962">
    <property type="entry name" value="Glyco_hydro_3_N_sf"/>
</dbReference>
<evidence type="ECO:0000256" key="4">
    <source>
        <dbReference type="ARBA" id="ARBA00022801"/>
    </source>
</evidence>
<feature type="compositionally biased region" description="Low complexity" evidence="6">
    <location>
        <begin position="17"/>
        <end position="29"/>
    </location>
</feature>
<name>A0A1C6V289_9ACTN</name>